<name>A0A6A5JV25_9PLEO</name>
<sequence length="411" mass="46483">MLQEQNMELRKQNKKLRKQNKELRTQNTKLKERLEGEGANSRAIERGSGSDKRDDSGTIASNNSGKGANSLDALLRGSVILSAYGKQYYAFVFAPSWVVIYSLSTKAIVYKQYCACRFTSLVSFGNKFYAGLLDGGILVFLKKRGKNFGYIDSRTDGLTNYGDFYRDSIEKMEIKLLACNKKVLVYSTKHELVLLRPKSEPERVPFEHPILKLRINNQEMMLLLVTKEKAGFFLYRLPVEKSWDAHSRVILKLEKNNWDLLALSKNGDVACHQEGSFIIYKPFSGDVVANKILLGNSLKNNNGGSACFVGKDELLFAYCGSKYAEIAFACCELKSKLWGCLGTYQEKELAEWYELEWEDCIGSTIREARFNGNNFVLRIQGHSNQESLLSVPLGDGGIVLDNEFSYLDLNF</sequence>
<dbReference type="AlphaFoldDB" id="A0A6A5JV25"/>
<proteinExistence type="predicted"/>
<gene>
    <name evidence="2" type="ORF">BDW02DRAFT_584730</name>
</gene>
<dbReference type="Proteomes" id="UP000800040">
    <property type="component" value="Unassembled WGS sequence"/>
</dbReference>
<feature type="region of interest" description="Disordered" evidence="1">
    <location>
        <begin position="1"/>
        <end position="63"/>
    </location>
</feature>
<evidence type="ECO:0000313" key="2">
    <source>
        <dbReference type="EMBL" id="KAF1828108.1"/>
    </source>
</evidence>
<accession>A0A6A5JV25</accession>
<feature type="compositionally biased region" description="Basic and acidic residues" evidence="1">
    <location>
        <begin position="19"/>
        <end position="36"/>
    </location>
</feature>
<evidence type="ECO:0000256" key="1">
    <source>
        <dbReference type="SAM" id="MobiDB-lite"/>
    </source>
</evidence>
<reference evidence="2" key="1">
    <citation type="submission" date="2020-01" db="EMBL/GenBank/DDBJ databases">
        <authorList>
            <consortium name="DOE Joint Genome Institute"/>
            <person name="Haridas S."/>
            <person name="Albert R."/>
            <person name="Binder M."/>
            <person name="Bloem J."/>
            <person name="Labutti K."/>
            <person name="Salamov A."/>
            <person name="Andreopoulos B."/>
            <person name="Baker S.E."/>
            <person name="Barry K."/>
            <person name="Bills G."/>
            <person name="Bluhm B.H."/>
            <person name="Cannon C."/>
            <person name="Castanera R."/>
            <person name="Culley D.E."/>
            <person name="Daum C."/>
            <person name="Ezra D."/>
            <person name="Gonzalez J.B."/>
            <person name="Henrissat B."/>
            <person name="Kuo A."/>
            <person name="Liang C."/>
            <person name="Lipzen A."/>
            <person name="Lutzoni F."/>
            <person name="Magnuson J."/>
            <person name="Mondo S."/>
            <person name="Nolan M."/>
            <person name="Ohm R."/>
            <person name="Pangilinan J."/>
            <person name="Park H.-J."/>
            <person name="Ramirez L."/>
            <person name="Alfaro M."/>
            <person name="Sun H."/>
            <person name="Tritt A."/>
            <person name="Yoshinaga Y."/>
            <person name="Zwiers L.-H."/>
            <person name="Turgeon B.G."/>
            <person name="Goodwin S.B."/>
            <person name="Spatafora J.W."/>
            <person name="Crous P.W."/>
            <person name="Grigoriev I.V."/>
        </authorList>
    </citation>
    <scope>NUCLEOTIDE SEQUENCE</scope>
    <source>
        <strain evidence="2">P77</strain>
    </source>
</reference>
<evidence type="ECO:0000313" key="3">
    <source>
        <dbReference type="Proteomes" id="UP000800040"/>
    </source>
</evidence>
<evidence type="ECO:0008006" key="4">
    <source>
        <dbReference type="Google" id="ProtNLM"/>
    </source>
</evidence>
<keyword evidence="3" id="KW-1185">Reference proteome</keyword>
<dbReference type="OrthoDB" id="10497008at2759"/>
<feature type="compositionally biased region" description="Basic and acidic residues" evidence="1">
    <location>
        <begin position="43"/>
        <end position="56"/>
    </location>
</feature>
<organism evidence="2 3">
    <name type="scientific">Decorospora gaudefroyi</name>
    <dbReference type="NCBI Taxonomy" id="184978"/>
    <lineage>
        <taxon>Eukaryota</taxon>
        <taxon>Fungi</taxon>
        <taxon>Dikarya</taxon>
        <taxon>Ascomycota</taxon>
        <taxon>Pezizomycotina</taxon>
        <taxon>Dothideomycetes</taxon>
        <taxon>Pleosporomycetidae</taxon>
        <taxon>Pleosporales</taxon>
        <taxon>Pleosporineae</taxon>
        <taxon>Pleosporaceae</taxon>
        <taxon>Decorospora</taxon>
    </lineage>
</organism>
<dbReference type="EMBL" id="ML975673">
    <property type="protein sequence ID" value="KAF1828108.1"/>
    <property type="molecule type" value="Genomic_DNA"/>
</dbReference>
<protein>
    <recommendedName>
        <fullName evidence="4">CNH domain-containing protein</fullName>
    </recommendedName>
</protein>